<sequence>MKKVYQIGRFDVNAFQSINFKYKDEQYSVQLSSFALREYFKKHEEKTQITLIYPVSLYLNNSLLTKQKIPENLKNIIQSILNKPFEKEKYLANPYPYFKKHPYSKEVNNFIVIHSIGEYEGINFSATLKELILEIFIDMIDSYVKTPFTELYLDISSGHNIYVSALIEAGRLFLTFYKLQNFLPQEDQLKVYIIFSDPILPPYERIFKIHDGFPLDVKVFFAYPERPEQFAFESAFSSFIKKLEIEDSSIKRQLNNLFSKGYFFYSAIKNNTPLVLYTWEYHKEEEIIKGIKYLINFINSKLFQNYQKTPNINFESFRKAFLMLAIYLGIVKVLKFYEIKKKSEVSISELNKKFRDEENTIYKYFNLIQNRTYFGHEISNNFEKAEIKEKFQPEWKLLQEFVSGESKDIQPRNFFAHCGFERNCVEVKREGEEIYLRYKKDSGILKKIENFILKN</sequence>
<dbReference type="InterPro" id="IPR010171">
    <property type="entry name" value="CRISPR_Csx1"/>
</dbReference>
<organism evidence="3 4">
    <name type="scientific">Candidatus Thermodesulfobacterium syntrophicum</name>
    <dbReference type="NCBI Taxonomy" id="3060442"/>
    <lineage>
        <taxon>Bacteria</taxon>
        <taxon>Pseudomonadati</taxon>
        <taxon>Thermodesulfobacteriota</taxon>
        <taxon>Thermodesulfobacteria</taxon>
        <taxon>Thermodesulfobacteriales</taxon>
        <taxon>Thermodesulfobacteriaceae</taxon>
        <taxon>Thermodesulfobacterium</taxon>
    </lineage>
</organism>
<dbReference type="SUPFAM" id="SSF160980">
    <property type="entry name" value="SSO1389-like"/>
    <property type="match status" value="1"/>
</dbReference>
<dbReference type="NCBIfam" id="TIGR01897">
    <property type="entry name" value="cas_MJ1666"/>
    <property type="match status" value="1"/>
</dbReference>
<dbReference type="Proteomes" id="UP001144110">
    <property type="component" value="Unassembled WGS sequence"/>
</dbReference>
<dbReference type="Gene3D" id="3.40.50.10640">
    <property type="entry name" value="SSO1389-like"/>
    <property type="match status" value="1"/>
</dbReference>
<dbReference type="Gene3D" id="1.10.3740.10">
    <property type="entry name" value="SSO1389-like domains"/>
    <property type="match status" value="1"/>
</dbReference>
<dbReference type="EMBL" id="JAPHEG010000004">
    <property type="protein sequence ID" value="MDF2953729.1"/>
    <property type="molecule type" value="Genomic_DNA"/>
</dbReference>
<dbReference type="Pfam" id="PF22230">
    <property type="entry name" value="Csx1_CARF"/>
    <property type="match status" value="1"/>
</dbReference>
<dbReference type="InterPro" id="IPR053857">
    <property type="entry name" value="Csx1_CARF"/>
</dbReference>
<dbReference type="InterPro" id="IPR019016">
    <property type="entry name" value="Csx1-like_HEPN"/>
</dbReference>
<evidence type="ECO:0000259" key="1">
    <source>
        <dbReference type="Pfam" id="PF09455"/>
    </source>
</evidence>
<evidence type="ECO:0000259" key="2">
    <source>
        <dbReference type="Pfam" id="PF22230"/>
    </source>
</evidence>
<accession>A0AAE3TFX9</accession>
<reference evidence="3" key="1">
    <citation type="submission" date="2022-11" db="EMBL/GenBank/DDBJ databases">
        <title>Candidatus Alkanophaga archaea from heated hydrothermal vent sediment oxidize petroleum alkanes.</title>
        <authorList>
            <person name="Zehnle H."/>
            <person name="Laso-Perez R."/>
            <person name="Lipp J."/>
            <person name="Teske A."/>
            <person name="Wegener G."/>
        </authorList>
    </citation>
    <scope>NUCLEOTIDE SEQUENCE</scope>
    <source>
        <strain evidence="3">MCA70</strain>
    </source>
</reference>
<evidence type="ECO:0000313" key="4">
    <source>
        <dbReference type="Proteomes" id="UP001144110"/>
    </source>
</evidence>
<evidence type="ECO:0000313" key="3">
    <source>
        <dbReference type="EMBL" id="MDF2953729.1"/>
    </source>
</evidence>
<dbReference type="AlphaFoldDB" id="A0AAE3TFX9"/>
<protein>
    <submittedName>
        <fullName evidence="3">CRISPR/Cas system-associated protein Csx1</fullName>
    </submittedName>
</protein>
<feature type="domain" description="CRISPR system endoribonuclease Csx1-like HEPN" evidence="1">
    <location>
        <begin position="369"/>
        <end position="439"/>
    </location>
</feature>
<proteinExistence type="predicted"/>
<name>A0AAE3TFX9_9BACT</name>
<dbReference type="Pfam" id="PF09455">
    <property type="entry name" value="Csx1_HEPN"/>
    <property type="match status" value="1"/>
</dbReference>
<comment type="caution">
    <text evidence="3">The sequence shown here is derived from an EMBL/GenBank/DDBJ whole genome shotgun (WGS) entry which is preliminary data.</text>
</comment>
<dbReference type="InterPro" id="IPR027419">
    <property type="entry name" value="CRISPR-assoc_Csx1_C"/>
</dbReference>
<feature type="domain" description="CRISPR system endoribonuclease Csx1 CARF" evidence="2">
    <location>
        <begin position="14"/>
        <end position="198"/>
    </location>
</feature>
<gene>
    <name evidence="3" type="ORF">OD816_000974</name>
</gene>